<comment type="caution">
    <text evidence="2">The sequence shown here is derived from an EMBL/GenBank/DDBJ whole genome shotgun (WGS) entry which is preliminary data.</text>
</comment>
<keyword evidence="3" id="KW-1185">Reference proteome</keyword>
<evidence type="ECO:0000256" key="1">
    <source>
        <dbReference type="SAM" id="Phobius"/>
    </source>
</evidence>
<dbReference type="EMBL" id="VUMY01000003">
    <property type="protein sequence ID" value="MST49077.1"/>
    <property type="molecule type" value="Genomic_DNA"/>
</dbReference>
<name>A0A7K0K0R0_9ACTO</name>
<keyword evidence="1" id="KW-0812">Transmembrane</keyword>
<keyword evidence="1" id="KW-1133">Transmembrane helix</keyword>
<evidence type="ECO:0000313" key="3">
    <source>
        <dbReference type="Proteomes" id="UP000442535"/>
    </source>
</evidence>
<dbReference type="Proteomes" id="UP000442535">
    <property type="component" value="Unassembled WGS sequence"/>
</dbReference>
<keyword evidence="1" id="KW-0472">Membrane</keyword>
<gene>
    <name evidence="2" type="ORF">FYJ63_02230</name>
</gene>
<accession>A0A7K0K0R0</accession>
<evidence type="ECO:0000313" key="2">
    <source>
        <dbReference type="EMBL" id="MST49077.1"/>
    </source>
</evidence>
<protein>
    <submittedName>
        <fullName evidence="2">Uncharacterized protein</fullName>
    </submittedName>
</protein>
<dbReference type="AlphaFoldDB" id="A0A7K0K0R0"/>
<feature type="transmembrane region" description="Helical" evidence="1">
    <location>
        <begin position="96"/>
        <end position="120"/>
    </location>
</feature>
<proteinExistence type="predicted"/>
<dbReference type="RefSeq" id="WP_229769875.1">
    <property type="nucleotide sequence ID" value="NZ_VUMY01000003.1"/>
</dbReference>
<sequence>MVVDFAAAGSRGWTPPTGFEAAGKYLKRVGYRGFTNLGSHERNLGRNHTVRLQKLNHWRKFAKYYPEPTDTSYWGCIFGRDFWVAAFSFRSASPGLLFLGVLLVSLVSLSLIVGVEAALLF</sequence>
<organism evidence="2 3">
    <name type="scientific">Mobiluncus porci</name>
    <dbReference type="NCBI Taxonomy" id="2652278"/>
    <lineage>
        <taxon>Bacteria</taxon>
        <taxon>Bacillati</taxon>
        <taxon>Actinomycetota</taxon>
        <taxon>Actinomycetes</taxon>
        <taxon>Actinomycetales</taxon>
        <taxon>Actinomycetaceae</taxon>
        <taxon>Mobiluncus</taxon>
    </lineage>
</organism>
<reference evidence="2 3" key="1">
    <citation type="submission" date="2019-08" db="EMBL/GenBank/DDBJ databases">
        <title>In-depth cultivation of the pig gut microbiome towards novel bacterial diversity and tailored functional studies.</title>
        <authorList>
            <person name="Wylensek D."/>
            <person name="Hitch T.C.A."/>
            <person name="Clavel T."/>
        </authorList>
    </citation>
    <scope>NUCLEOTIDE SEQUENCE [LARGE SCALE GENOMIC DNA]</scope>
    <source>
        <strain evidence="2 3">RF-GAM-744-WT-7</strain>
    </source>
</reference>